<reference evidence="2 3" key="1">
    <citation type="submission" date="2019-07" db="EMBL/GenBank/DDBJ databases">
        <title>New species of Amycolatopsis and Streptomyces.</title>
        <authorList>
            <person name="Duangmal K."/>
            <person name="Teo W.F.A."/>
            <person name="Lipun K."/>
        </authorList>
    </citation>
    <scope>NUCLEOTIDE SEQUENCE [LARGE SCALE GENOMIC DNA]</scope>
    <source>
        <strain evidence="2 3">NBRC 109810</strain>
    </source>
</reference>
<evidence type="ECO:0000313" key="2">
    <source>
        <dbReference type="EMBL" id="MPY31323.1"/>
    </source>
</evidence>
<dbReference type="Proteomes" id="UP000325849">
    <property type="component" value="Unassembled WGS sequence"/>
</dbReference>
<dbReference type="RefSeq" id="WP_152886120.1">
    <property type="nucleotide sequence ID" value="NZ_VJZD01000023.1"/>
</dbReference>
<feature type="signal peptide" evidence="1">
    <location>
        <begin position="1"/>
        <end position="27"/>
    </location>
</feature>
<keyword evidence="3" id="KW-1185">Reference proteome</keyword>
<protein>
    <submittedName>
        <fullName evidence="2">Uncharacterized protein</fullName>
    </submittedName>
</protein>
<feature type="chain" id="PRO_5038424331" evidence="1">
    <location>
        <begin position="28"/>
        <end position="156"/>
    </location>
</feature>
<keyword evidence="1" id="KW-0732">Signal</keyword>
<name>A0A5N8V7Y5_9ACTN</name>
<dbReference type="AlphaFoldDB" id="A0A5N8V7Y5"/>
<comment type="caution">
    <text evidence="2">The sequence shown here is derived from an EMBL/GenBank/DDBJ whole genome shotgun (WGS) entry which is preliminary data.</text>
</comment>
<sequence length="156" mass="16754">MDFGRLFGRLSLVFVAAALASSPSVVAQASAAPDSTSLGIAPNLRQDDAADYAQGYKDGYALGRRHGYLAACAGQHFQGRDPKNPTNPAYMAGYDKGYDAGFLQGQAACVEWKHIGDQEKSPYLLRCPPQCDLQLRPWVLPNLRGIFQSISGGMDG</sequence>
<evidence type="ECO:0000256" key="1">
    <source>
        <dbReference type="SAM" id="SignalP"/>
    </source>
</evidence>
<evidence type="ECO:0000313" key="3">
    <source>
        <dbReference type="Proteomes" id="UP000325849"/>
    </source>
</evidence>
<accession>A0A5N8V7Y5</accession>
<gene>
    <name evidence="2" type="ORF">FNH09_08425</name>
</gene>
<proteinExistence type="predicted"/>
<organism evidence="2 3">
    <name type="scientific">Streptomyces adustus</name>
    <dbReference type="NCBI Taxonomy" id="1609272"/>
    <lineage>
        <taxon>Bacteria</taxon>
        <taxon>Bacillati</taxon>
        <taxon>Actinomycetota</taxon>
        <taxon>Actinomycetes</taxon>
        <taxon>Kitasatosporales</taxon>
        <taxon>Streptomycetaceae</taxon>
        <taxon>Streptomyces</taxon>
    </lineage>
</organism>
<dbReference type="EMBL" id="VJZD01000023">
    <property type="protein sequence ID" value="MPY31323.1"/>
    <property type="molecule type" value="Genomic_DNA"/>
</dbReference>